<feature type="domain" description="AMP-dependent synthetase/ligase" evidence="1">
    <location>
        <begin position="191"/>
        <end position="314"/>
    </location>
</feature>
<dbReference type="Proteomes" id="UP000271974">
    <property type="component" value="Unassembled WGS sequence"/>
</dbReference>
<dbReference type="InterPro" id="IPR000873">
    <property type="entry name" value="AMP-dep_synth/lig_dom"/>
</dbReference>
<evidence type="ECO:0000313" key="3">
    <source>
        <dbReference type="EMBL" id="RUS89380.1"/>
    </source>
</evidence>
<feature type="domain" description="AMP-binding enzyme C-terminal" evidence="2">
    <location>
        <begin position="366"/>
        <end position="418"/>
    </location>
</feature>
<reference evidence="3 4" key="1">
    <citation type="submission" date="2019-01" db="EMBL/GenBank/DDBJ databases">
        <title>A draft genome assembly of the solar-powered sea slug Elysia chlorotica.</title>
        <authorList>
            <person name="Cai H."/>
            <person name="Li Q."/>
            <person name="Fang X."/>
            <person name="Li J."/>
            <person name="Curtis N.E."/>
            <person name="Altenburger A."/>
            <person name="Shibata T."/>
            <person name="Feng M."/>
            <person name="Maeda T."/>
            <person name="Schwartz J.A."/>
            <person name="Shigenobu S."/>
            <person name="Lundholm N."/>
            <person name="Nishiyama T."/>
            <person name="Yang H."/>
            <person name="Hasebe M."/>
            <person name="Li S."/>
            <person name="Pierce S.K."/>
            <person name="Wang J."/>
        </authorList>
    </citation>
    <scope>NUCLEOTIDE SEQUENCE [LARGE SCALE GENOMIC DNA]</scope>
    <source>
        <strain evidence="3">EC2010</strain>
        <tissue evidence="3">Whole organism of an adult</tissue>
    </source>
</reference>
<evidence type="ECO:0000259" key="2">
    <source>
        <dbReference type="Pfam" id="PF13193"/>
    </source>
</evidence>
<dbReference type="PANTHER" id="PTHR42814:SF3">
    <property type="entry name" value="BETA-N-ACETYLHEXOSAMINIDASE"/>
    <property type="match status" value="1"/>
</dbReference>
<dbReference type="SUPFAM" id="SSF56801">
    <property type="entry name" value="Acetyl-CoA synthetase-like"/>
    <property type="match status" value="1"/>
</dbReference>
<evidence type="ECO:0000259" key="1">
    <source>
        <dbReference type="Pfam" id="PF00501"/>
    </source>
</evidence>
<comment type="caution">
    <text evidence="3">The sequence shown here is derived from an EMBL/GenBank/DDBJ whole genome shotgun (WGS) entry which is preliminary data.</text>
</comment>
<dbReference type="Gene3D" id="3.40.50.12780">
    <property type="entry name" value="N-terminal domain of ligase-like"/>
    <property type="match status" value="2"/>
</dbReference>
<organism evidence="3 4">
    <name type="scientific">Elysia chlorotica</name>
    <name type="common">Eastern emerald elysia</name>
    <name type="synonym">Sea slug</name>
    <dbReference type="NCBI Taxonomy" id="188477"/>
    <lineage>
        <taxon>Eukaryota</taxon>
        <taxon>Metazoa</taxon>
        <taxon>Spiralia</taxon>
        <taxon>Lophotrochozoa</taxon>
        <taxon>Mollusca</taxon>
        <taxon>Gastropoda</taxon>
        <taxon>Heterobranchia</taxon>
        <taxon>Euthyneura</taxon>
        <taxon>Panpulmonata</taxon>
        <taxon>Sacoglossa</taxon>
        <taxon>Placobranchoidea</taxon>
        <taxon>Plakobranchidae</taxon>
        <taxon>Elysia</taxon>
    </lineage>
</organism>
<dbReference type="EMBL" id="RQTK01000058">
    <property type="protein sequence ID" value="RUS89380.1"/>
    <property type="molecule type" value="Genomic_DNA"/>
</dbReference>
<gene>
    <name evidence="3" type="ORF">EGW08_002900</name>
</gene>
<sequence length="461" mass="50954">MADNIFVILKELVEKHPNREAVVSYDANLDRKALTFKKFWTLSAKCAAWLRDLGVSRHDNVLITVPMSLEYYVICFGIMMAGGAVVPMKKLSAHGRAVAETVRLCETAFVFLKSDGQDSTFDLFCPNINLHKETGIKVGSVSRADMPKLKTAILVQRETVIGVPYDTLCGQTRIMPDQWETGEHLSAQVKMVAAGKVVNAMMPPPDVSHVQDSIKDNAGPFMDTVIIGGGMMLAEPMERFKKFASKVFIAYMNSENVFVTLHQVDKSQKYENFDAGYAAYGVELKVLDKQHNPVACGQVGEIAVKSKVMFTRYYGDAELTRKAWTKDGWYLTSDAGFMRSDGRLFVLGRQGDIISRGVIIFTPTMIEKPISAHPDVLEVRVIPIPDPVNGQNSCACVVKRPESDLDPNDIKDLAEASMSETGRNLFTLDYVLIFENSIAGKSKEDLVSTACLHLGVVPPKV</sequence>
<dbReference type="STRING" id="188477.A0A3S1BUY0"/>
<protein>
    <recommendedName>
        <fullName evidence="5">AMP-dependent synthetase/ligase domain-containing protein</fullName>
    </recommendedName>
</protein>
<evidence type="ECO:0000313" key="4">
    <source>
        <dbReference type="Proteomes" id="UP000271974"/>
    </source>
</evidence>
<dbReference type="OrthoDB" id="5953112at2759"/>
<proteinExistence type="predicted"/>
<dbReference type="Pfam" id="PF00501">
    <property type="entry name" value="AMP-binding"/>
    <property type="match status" value="2"/>
</dbReference>
<evidence type="ECO:0008006" key="5">
    <source>
        <dbReference type="Google" id="ProtNLM"/>
    </source>
</evidence>
<feature type="domain" description="AMP-dependent synthetase/ligase" evidence="1">
    <location>
        <begin position="11"/>
        <end position="117"/>
    </location>
</feature>
<keyword evidence="4" id="KW-1185">Reference proteome</keyword>
<dbReference type="InterPro" id="IPR042099">
    <property type="entry name" value="ANL_N_sf"/>
</dbReference>
<name>A0A3S1BUY0_ELYCH</name>
<dbReference type="AlphaFoldDB" id="A0A3S1BUY0"/>
<dbReference type="InterPro" id="IPR025110">
    <property type="entry name" value="AMP-bd_C"/>
</dbReference>
<dbReference type="InterPro" id="IPR045851">
    <property type="entry name" value="AMP-bd_C_sf"/>
</dbReference>
<dbReference type="Gene3D" id="3.30.300.30">
    <property type="match status" value="1"/>
</dbReference>
<dbReference type="Pfam" id="PF13193">
    <property type="entry name" value="AMP-binding_C"/>
    <property type="match status" value="1"/>
</dbReference>
<dbReference type="PANTHER" id="PTHR42814">
    <property type="entry name" value="AMP-BINDING DOMAIN-CONTAINING PROTEIN"/>
    <property type="match status" value="1"/>
</dbReference>
<accession>A0A3S1BUY0</accession>